<dbReference type="InterPro" id="IPR036287">
    <property type="entry name" value="Rv1873-like_sf"/>
</dbReference>
<dbReference type="Proteomes" id="UP001517247">
    <property type="component" value="Unassembled WGS sequence"/>
</dbReference>
<accession>A0ABW9J8C6</accession>
<dbReference type="EMBL" id="SSHJ02000007">
    <property type="protein sequence ID" value="MFN0256794.1"/>
    <property type="molecule type" value="Genomic_DNA"/>
</dbReference>
<proteinExistence type="predicted"/>
<dbReference type="RefSeq" id="WP_138723874.1">
    <property type="nucleotide sequence ID" value="NZ_SSHJ02000007.1"/>
</dbReference>
<keyword evidence="2" id="KW-1185">Reference proteome</keyword>
<reference evidence="1 2" key="1">
    <citation type="submission" date="2024-12" db="EMBL/GenBank/DDBJ databases">
        <authorList>
            <person name="Hu S."/>
        </authorList>
    </citation>
    <scope>NUCLEOTIDE SEQUENCE [LARGE SCALE GENOMIC DNA]</scope>
    <source>
        <strain evidence="1 2">THG-T11</strain>
    </source>
</reference>
<evidence type="ECO:0000313" key="1">
    <source>
        <dbReference type="EMBL" id="MFN0256794.1"/>
    </source>
</evidence>
<name>A0ABW9J8C6_9SPHI</name>
<evidence type="ECO:0000313" key="2">
    <source>
        <dbReference type="Proteomes" id="UP001517247"/>
    </source>
</evidence>
<dbReference type="Gene3D" id="1.25.40.380">
    <property type="entry name" value="Protein of unknown function DUF1810"/>
    <property type="match status" value="1"/>
</dbReference>
<organism evidence="1 2">
    <name type="scientific">Pedobacter ureilyticus</name>
    <dbReference type="NCBI Taxonomy" id="1393051"/>
    <lineage>
        <taxon>Bacteria</taxon>
        <taxon>Pseudomonadati</taxon>
        <taxon>Bacteroidota</taxon>
        <taxon>Sphingobacteriia</taxon>
        <taxon>Sphingobacteriales</taxon>
        <taxon>Sphingobacteriaceae</taxon>
        <taxon>Pedobacter</taxon>
    </lineage>
</organism>
<gene>
    <name evidence="1" type="ORF">E6A44_014485</name>
</gene>
<dbReference type="SUPFAM" id="SSF140736">
    <property type="entry name" value="Rv1873-like"/>
    <property type="match status" value="1"/>
</dbReference>
<sequence length="139" mass="15919">MEANLDRFIKAQEENYSEAIAEIRSGQKKSHWMWYVFPQLKGLGISETSNYYGLRNIDEANNFLHHPILGENLVRICKALEGINGKSAYEIFGTPDDLKLHSSLTLFSLVKETNPIFQQLINKYFDGKPDQLTLKLLGK</sequence>
<comment type="caution">
    <text evidence="1">The sequence shown here is derived from an EMBL/GenBank/DDBJ whole genome shotgun (WGS) entry which is preliminary data.</text>
</comment>
<dbReference type="InterPro" id="IPR014937">
    <property type="entry name" value="DUF1810"/>
</dbReference>
<dbReference type="PIRSF" id="PIRSF008546">
    <property type="entry name" value="UCP008546"/>
    <property type="match status" value="1"/>
</dbReference>
<protein>
    <submittedName>
        <fullName evidence="1">DUF1810 domain-containing protein</fullName>
    </submittedName>
</protein>
<dbReference type="Pfam" id="PF08837">
    <property type="entry name" value="DUF1810"/>
    <property type="match status" value="1"/>
</dbReference>